<feature type="signal peptide" evidence="1">
    <location>
        <begin position="1"/>
        <end position="24"/>
    </location>
</feature>
<keyword evidence="3" id="KW-1185">Reference proteome</keyword>
<dbReference type="EMBL" id="WESC01000002">
    <property type="protein sequence ID" value="KAB7742131.1"/>
    <property type="molecule type" value="Genomic_DNA"/>
</dbReference>
<sequence length="239" mass="26298">MNRFSRCAALLLPFSLMFSSTLSAGEMMDGHDGPLFHVLRLQIDGAQNDEGGLVTWTGSGSLGGDLEKLVVKSEGEIQNGHVERSEVWGLYSRNISDFWDVQAGARQDFDPHAQTYLVFGVEGLAPYFIETGAHAFLARNGDVSARLEQSIDLLITQSLALTPHLKFDVSANDAPEQKIGAGLSRIELGTRLRYELTRKFAPYIDLVYERALGNTARMIREGGSDPGDLTLRAGISFWF</sequence>
<evidence type="ECO:0000256" key="1">
    <source>
        <dbReference type="SAM" id="SignalP"/>
    </source>
</evidence>
<evidence type="ECO:0000313" key="3">
    <source>
        <dbReference type="Proteomes" id="UP000468901"/>
    </source>
</evidence>
<dbReference type="Proteomes" id="UP000468901">
    <property type="component" value="Unassembled WGS sequence"/>
</dbReference>
<proteinExistence type="predicted"/>
<feature type="chain" id="PRO_5026747735" evidence="1">
    <location>
        <begin position="25"/>
        <end position="239"/>
    </location>
</feature>
<dbReference type="GO" id="GO:0009279">
    <property type="term" value="C:cell outer membrane"/>
    <property type="evidence" value="ECO:0007669"/>
    <property type="project" value="InterPro"/>
</dbReference>
<dbReference type="Pfam" id="PF05275">
    <property type="entry name" value="CopB"/>
    <property type="match status" value="1"/>
</dbReference>
<comment type="caution">
    <text evidence="2">The sequence shown here is derived from an EMBL/GenBank/DDBJ whole genome shotgun (WGS) entry which is preliminary data.</text>
</comment>
<keyword evidence="1" id="KW-0732">Signal</keyword>
<dbReference type="AlphaFoldDB" id="A0A6N6VQP1"/>
<dbReference type="InterPro" id="IPR007939">
    <property type="entry name" value="Cu-R_B_prcur"/>
</dbReference>
<dbReference type="GO" id="GO:0005507">
    <property type="term" value="F:copper ion binding"/>
    <property type="evidence" value="ECO:0007669"/>
    <property type="project" value="InterPro"/>
</dbReference>
<evidence type="ECO:0000313" key="2">
    <source>
        <dbReference type="EMBL" id="KAB7742131.1"/>
    </source>
</evidence>
<gene>
    <name evidence="2" type="ORF">F2P47_02330</name>
</gene>
<accession>A0A6N6VQP1</accession>
<organism evidence="2 3">
    <name type="scientific">Parvibaculum sedimenti</name>
    <dbReference type="NCBI Taxonomy" id="2608632"/>
    <lineage>
        <taxon>Bacteria</taxon>
        <taxon>Pseudomonadati</taxon>
        <taxon>Pseudomonadota</taxon>
        <taxon>Alphaproteobacteria</taxon>
        <taxon>Hyphomicrobiales</taxon>
        <taxon>Parvibaculaceae</taxon>
        <taxon>Parvibaculum</taxon>
    </lineage>
</organism>
<dbReference type="RefSeq" id="WP_152214553.1">
    <property type="nucleotide sequence ID" value="NZ_JBAQYD010000322.1"/>
</dbReference>
<name>A0A6N6VQP1_9HYPH</name>
<protein>
    <submittedName>
        <fullName evidence="2">Copper resistance protein B</fullName>
    </submittedName>
</protein>
<dbReference type="GO" id="GO:0006878">
    <property type="term" value="P:intracellular copper ion homeostasis"/>
    <property type="evidence" value="ECO:0007669"/>
    <property type="project" value="InterPro"/>
</dbReference>
<reference evidence="2 3" key="1">
    <citation type="submission" date="2019-09" db="EMBL/GenBank/DDBJ databases">
        <title>Parvibaculum sedimenti sp. nov., isolated from sediment.</title>
        <authorList>
            <person name="Wang Y."/>
        </authorList>
    </citation>
    <scope>NUCLEOTIDE SEQUENCE [LARGE SCALE GENOMIC DNA]</scope>
    <source>
        <strain evidence="2 3">HXT-9</strain>
    </source>
</reference>